<feature type="compositionally biased region" description="Basic residues" evidence="1">
    <location>
        <begin position="108"/>
        <end position="118"/>
    </location>
</feature>
<keyword evidence="3" id="KW-1185">Reference proteome</keyword>
<feature type="compositionally biased region" description="Polar residues" evidence="1">
    <location>
        <begin position="537"/>
        <end position="551"/>
    </location>
</feature>
<evidence type="ECO:0000256" key="1">
    <source>
        <dbReference type="SAM" id="MobiDB-lite"/>
    </source>
</evidence>
<dbReference type="AlphaFoldDB" id="A0A7R7VJ89"/>
<evidence type="ECO:0000313" key="3">
    <source>
        <dbReference type="Proteomes" id="UP000637239"/>
    </source>
</evidence>
<feature type="region of interest" description="Disordered" evidence="1">
    <location>
        <begin position="682"/>
        <end position="878"/>
    </location>
</feature>
<feature type="compositionally biased region" description="Polar residues" evidence="1">
    <location>
        <begin position="170"/>
        <end position="184"/>
    </location>
</feature>
<feature type="region of interest" description="Disordered" evidence="1">
    <location>
        <begin position="1"/>
        <end position="28"/>
    </location>
</feature>
<feature type="compositionally biased region" description="Basic and acidic residues" evidence="1">
    <location>
        <begin position="356"/>
        <end position="366"/>
    </location>
</feature>
<dbReference type="Proteomes" id="UP000637239">
    <property type="component" value="Chromosome 2"/>
</dbReference>
<sequence length="926" mass="96111">MTQTNPNVQPLPSPLPSPGTMSEREFRALEEWVPAETLKTRASGYLRAQAQSQPQRHGQGQGLGRGQSRGQGTVNNTNAHGNLSSHANANFNYDNVPTGLRRAAQTTNKRRGRGKGRNRTSSIFEEWKAQASVDVGHKGDGDDGQKMVSDSTGAGATTVSGSATVTAASKPTSATVGPSATGTKGRSYRGRARNDSLVRQEPSTTEDGQKVASAKQGTVSGRESAVVSGSHPGASVAEAQHATSTANASSTEMANGSSPSEDSMSRQRSERQKNPIVSTNPASDSRPIDSIINFSEGQHNTTKGESSKVVIEDSTAVHVGPSADSSGATDTTASAGQGTITTKSERSKCRSPSGKGGKDSHAHRESGPSSTKAEASKASKDSTTAPAEPSVNSSKAPASSVANDKFATISGSRSRRGGKKGSHRRGKSGSAPTESELKNISSSSAAPADSSLIGSIADGAAKQPVTADVSQPQTGKGKKSRHGRKKSASVSTRDSGKIVDNKESKGPSAKHSSAPVALTAGQNKTAVSYRAPKADAKSSQARGVSVSNSTGELKDKDSSAKSKELAARSSSEKTASVAVASGGKTNHIGSHLRSAMGEESFRTRQASVYAFVEEWKESTAVYEGSPAKTPGVPVISTTGSLEGQSVIVGPLTQHETSEEDFHDCQASVDSAEESKEAVSFKAAATSSEESLVKSSSIPVTSIAGPSKIQPADASSHQQSEAATERPCACQEAGHASTGSEPKKTKSSNGGTSAEMLASHLSASVGSSASQPENKPTVTAGSGEAKNDALQGKKGKDIPRSSESASAGEPKAPIRQKEAQQPIIFYPAQAPENKPSQPIPKGPEADTNRRASTTVNTKLDKRAVSRQHEQEGYTAPNGECLNKNQLARYAEGMKSPHKDTVYFQPSFIEDPWAGMKPVLIPCSPRYW</sequence>
<feature type="compositionally biased region" description="Polar residues" evidence="1">
    <location>
        <begin position="770"/>
        <end position="779"/>
    </location>
</feature>
<feature type="compositionally biased region" description="Low complexity" evidence="1">
    <location>
        <begin position="441"/>
        <end position="451"/>
    </location>
</feature>
<feature type="compositionally biased region" description="Low complexity" evidence="1">
    <location>
        <begin position="686"/>
        <end position="696"/>
    </location>
</feature>
<organism evidence="2 3">
    <name type="scientific">Aspergillus chevalieri</name>
    <name type="common">Eurotium chevalieri</name>
    <dbReference type="NCBI Taxonomy" id="182096"/>
    <lineage>
        <taxon>Eukaryota</taxon>
        <taxon>Fungi</taxon>
        <taxon>Dikarya</taxon>
        <taxon>Ascomycota</taxon>
        <taxon>Pezizomycotina</taxon>
        <taxon>Eurotiomycetes</taxon>
        <taxon>Eurotiomycetidae</taxon>
        <taxon>Eurotiales</taxon>
        <taxon>Aspergillaceae</taxon>
        <taxon>Aspergillus</taxon>
        <taxon>Aspergillus subgen. Aspergillus</taxon>
    </lineage>
</organism>
<evidence type="ECO:0000313" key="2">
    <source>
        <dbReference type="EMBL" id="BCR84819.1"/>
    </source>
</evidence>
<feature type="compositionally biased region" description="Polar residues" evidence="1">
    <location>
        <begin position="241"/>
        <end position="262"/>
    </location>
</feature>
<dbReference type="RefSeq" id="XP_043133341.1">
    <property type="nucleotide sequence ID" value="XM_043284562.1"/>
</dbReference>
<feature type="compositionally biased region" description="Basic residues" evidence="1">
    <location>
        <begin position="413"/>
        <end position="427"/>
    </location>
</feature>
<name>A0A7R7VJ89_ASPCH</name>
<feature type="compositionally biased region" description="Polar residues" evidence="1">
    <location>
        <begin position="323"/>
        <end position="342"/>
    </location>
</feature>
<protein>
    <submittedName>
        <fullName evidence="2">Uncharacterized protein</fullName>
    </submittedName>
</protein>
<feature type="compositionally biased region" description="Polar residues" evidence="1">
    <location>
        <begin position="73"/>
        <end position="95"/>
    </location>
</feature>
<reference evidence="2" key="2">
    <citation type="submission" date="2021-02" db="EMBL/GenBank/DDBJ databases">
        <title>Aspergillus chevalieri M1 genome sequence.</title>
        <authorList>
            <person name="Kadooka C."/>
            <person name="Mori K."/>
            <person name="Futagami T."/>
        </authorList>
    </citation>
    <scope>NUCLEOTIDE SEQUENCE</scope>
    <source>
        <strain evidence="2">M1</strain>
    </source>
</reference>
<proteinExistence type="predicted"/>
<dbReference type="KEGG" id="ache:ACHE_20277A"/>
<feature type="compositionally biased region" description="Polar residues" evidence="1">
    <location>
        <begin position="292"/>
        <end position="304"/>
    </location>
</feature>
<feature type="compositionally biased region" description="Low complexity" evidence="1">
    <location>
        <begin position="151"/>
        <end position="169"/>
    </location>
</feature>
<feature type="compositionally biased region" description="Basic and acidic residues" evidence="1">
    <location>
        <begin position="552"/>
        <end position="566"/>
    </location>
</feature>
<feature type="compositionally biased region" description="Polar residues" evidence="1">
    <location>
        <begin position="390"/>
        <end position="402"/>
    </location>
</feature>
<feature type="compositionally biased region" description="Basic and acidic residues" evidence="1">
    <location>
        <begin position="263"/>
        <end position="273"/>
    </location>
</feature>
<feature type="compositionally biased region" description="Basic and acidic residues" evidence="1">
    <location>
        <begin position="494"/>
        <end position="505"/>
    </location>
</feature>
<dbReference type="EMBL" id="AP024417">
    <property type="protein sequence ID" value="BCR84819.1"/>
    <property type="molecule type" value="Genomic_DNA"/>
</dbReference>
<gene>
    <name evidence="2" type="ORF">ACHE_20277A</name>
</gene>
<feature type="compositionally biased region" description="Gly residues" evidence="1">
    <location>
        <begin position="59"/>
        <end position="69"/>
    </location>
</feature>
<reference evidence="2" key="1">
    <citation type="submission" date="2021-01" db="EMBL/GenBank/DDBJ databases">
        <authorList>
            <consortium name="Aspergillus chevalieri M1 genome sequencing consortium"/>
            <person name="Kazuki M."/>
            <person name="Futagami T."/>
        </authorList>
    </citation>
    <scope>NUCLEOTIDE SEQUENCE</scope>
    <source>
        <strain evidence="2">M1</strain>
    </source>
</reference>
<feature type="compositionally biased region" description="Basic residues" evidence="1">
    <location>
        <begin position="476"/>
        <end position="487"/>
    </location>
</feature>
<feature type="compositionally biased region" description="Low complexity" evidence="1">
    <location>
        <begin position="757"/>
        <end position="769"/>
    </location>
</feature>
<feature type="compositionally biased region" description="Basic and acidic residues" evidence="1">
    <location>
        <begin position="135"/>
        <end position="145"/>
    </location>
</feature>
<feature type="region of interest" description="Disordered" evidence="1">
    <location>
        <begin position="43"/>
        <end position="599"/>
    </location>
</feature>
<feature type="compositionally biased region" description="Polar residues" evidence="1">
    <location>
        <begin position="712"/>
        <end position="721"/>
    </location>
</feature>
<feature type="compositionally biased region" description="Basic and acidic residues" evidence="1">
    <location>
        <begin position="857"/>
        <end position="870"/>
    </location>
</feature>
<dbReference type="GeneID" id="66979178"/>
<accession>A0A7R7VJ89</accession>